<evidence type="ECO:0000313" key="3">
    <source>
        <dbReference type="Proteomes" id="UP000298652"/>
    </source>
</evidence>
<evidence type="ECO:0000256" key="1">
    <source>
        <dbReference type="SAM" id="SignalP"/>
    </source>
</evidence>
<feature type="chain" id="PRO_5020434036" evidence="1">
    <location>
        <begin position="19"/>
        <end position="39"/>
    </location>
</feature>
<reference evidence="2" key="1">
    <citation type="submission" date="2019-03" db="EMBL/GenBank/DDBJ databases">
        <title>WGS assembly of Setaria viridis.</title>
        <authorList>
            <person name="Huang P."/>
            <person name="Jenkins J."/>
            <person name="Grimwood J."/>
            <person name="Barry K."/>
            <person name="Healey A."/>
            <person name="Mamidi S."/>
            <person name="Sreedasyam A."/>
            <person name="Shu S."/>
            <person name="Feldman M."/>
            <person name="Wu J."/>
            <person name="Yu Y."/>
            <person name="Chen C."/>
            <person name="Johnson J."/>
            <person name="Rokhsar D."/>
            <person name="Baxter I."/>
            <person name="Schmutz J."/>
            <person name="Brutnell T."/>
            <person name="Kellogg E."/>
        </authorList>
    </citation>
    <scope>NUCLEOTIDE SEQUENCE [LARGE SCALE GENOMIC DNA]</scope>
</reference>
<feature type="signal peptide" evidence="1">
    <location>
        <begin position="1"/>
        <end position="18"/>
    </location>
</feature>
<dbReference type="Gramene" id="TKW28783">
    <property type="protein sequence ID" value="TKW28783"/>
    <property type="gene ID" value="SEVIR_3G350350v2"/>
</dbReference>
<organism evidence="2 3">
    <name type="scientific">Setaria viridis</name>
    <name type="common">Green bristlegrass</name>
    <name type="synonym">Setaria italica subsp. viridis</name>
    <dbReference type="NCBI Taxonomy" id="4556"/>
    <lineage>
        <taxon>Eukaryota</taxon>
        <taxon>Viridiplantae</taxon>
        <taxon>Streptophyta</taxon>
        <taxon>Embryophyta</taxon>
        <taxon>Tracheophyta</taxon>
        <taxon>Spermatophyta</taxon>
        <taxon>Magnoliopsida</taxon>
        <taxon>Liliopsida</taxon>
        <taxon>Poales</taxon>
        <taxon>Poaceae</taxon>
        <taxon>PACMAD clade</taxon>
        <taxon>Panicoideae</taxon>
        <taxon>Panicodae</taxon>
        <taxon>Paniceae</taxon>
        <taxon>Cenchrinae</taxon>
        <taxon>Setaria</taxon>
    </lineage>
</organism>
<sequence>MHGCLMLRGQSLLVLLIALHQQLRLACICLNVMAKFHTF</sequence>
<proteinExistence type="predicted"/>
<accession>A0A4U6VKP4</accession>
<keyword evidence="1" id="KW-0732">Signal</keyword>
<name>A0A4U6VKP4_SETVI</name>
<dbReference type="EMBL" id="CM016554">
    <property type="protein sequence ID" value="TKW28783.1"/>
    <property type="molecule type" value="Genomic_DNA"/>
</dbReference>
<gene>
    <name evidence="2" type="ORF">SEVIR_3G350350v2</name>
</gene>
<protein>
    <submittedName>
        <fullName evidence="2">Uncharacterized protein</fullName>
    </submittedName>
</protein>
<dbReference type="AlphaFoldDB" id="A0A4U6VKP4"/>
<dbReference type="Proteomes" id="UP000298652">
    <property type="component" value="Chromosome 3"/>
</dbReference>
<evidence type="ECO:0000313" key="2">
    <source>
        <dbReference type="EMBL" id="TKW28783.1"/>
    </source>
</evidence>
<keyword evidence="3" id="KW-1185">Reference proteome</keyword>